<sequence length="62" mass="6988">MRIHMLFALIQHAYNSIPPLDTEPLKCGSEGSECDEASGHFKGHVAYKAQPPWVLVRWPVPM</sequence>
<name>A0A5C3PZX0_9AGAR</name>
<reference evidence="1 2" key="1">
    <citation type="journal article" date="2019" name="Nat. Ecol. Evol.">
        <title>Megaphylogeny resolves global patterns of mushroom evolution.</title>
        <authorList>
            <person name="Varga T."/>
            <person name="Krizsan K."/>
            <person name="Foldi C."/>
            <person name="Dima B."/>
            <person name="Sanchez-Garcia M."/>
            <person name="Sanchez-Ramirez S."/>
            <person name="Szollosi G.J."/>
            <person name="Szarkandi J.G."/>
            <person name="Papp V."/>
            <person name="Albert L."/>
            <person name="Andreopoulos W."/>
            <person name="Angelini C."/>
            <person name="Antonin V."/>
            <person name="Barry K.W."/>
            <person name="Bougher N.L."/>
            <person name="Buchanan P."/>
            <person name="Buyck B."/>
            <person name="Bense V."/>
            <person name="Catcheside P."/>
            <person name="Chovatia M."/>
            <person name="Cooper J."/>
            <person name="Damon W."/>
            <person name="Desjardin D."/>
            <person name="Finy P."/>
            <person name="Geml J."/>
            <person name="Haridas S."/>
            <person name="Hughes K."/>
            <person name="Justo A."/>
            <person name="Karasinski D."/>
            <person name="Kautmanova I."/>
            <person name="Kiss B."/>
            <person name="Kocsube S."/>
            <person name="Kotiranta H."/>
            <person name="LaButti K.M."/>
            <person name="Lechner B.E."/>
            <person name="Liimatainen K."/>
            <person name="Lipzen A."/>
            <person name="Lukacs Z."/>
            <person name="Mihaltcheva S."/>
            <person name="Morgado L.N."/>
            <person name="Niskanen T."/>
            <person name="Noordeloos M.E."/>
            <person name="Ohm R.A."/>
            <person name="Ortiz-Santana B."/>
            <person name="Ovrebo C."/>
            <person name="Racz N."/>
            <person name="Riley R."/>
            <person name="Savchenko A."/>
            <person name="Shiryaev A."/>
            <person name="Soop K."/>
            <person name="Spirin V."/>
            <person name="Szebenyi C."/>
            <person name="Tomsovsky M."/>
            <person name="Tulloss R.E."/>
            <person name="Uehling J."/>
            <person name="Grigoriev I.V."/>
            <person name="Vagvolgyi C."/>
            <person name="Papp T."/>
            <person name="Martin F.M."/>
            <person name="Miettinen O."/>
            <person name="Hibbett D.S."/>
            <person name="Nagy L.G."/>
        </authorList>
    </citation>
    <scope>NUCLEOTIDE SEQUENCE [LARGE SCALE GENOMIC DNA]</scope>
    <source>
        <strain evidence="1 2">CBS 309.79</strain>
    </source>
</reference>
<evidence type="ECO:0000313" key="1">
    <source>
        <dbReference type="EMBL" id="TFK95212.1"/>
    </source>
</evidence>
<dbReference type="Proteomes" id="UP000305067">
    <property type="component" value="Unassembled WGS sequence"/>
</dbReference>
<keyword evidence="2" id="KW-1185">Reference proteome</keyword>
<organism evidence="1 2">
    <name type="scientific">Pterulicium gracile</name>
    <dbReference type="NCBI Taxonomy" id="1884261"/>
    <lineage>
        <taxon>Eukaryota</taxon>
        <taxon>Fungi</taxon>
        <taxon>Dikarya</taxon>
        <taxon>Basidiomycota</taxon>
        <taxon>Agaricomycotina</taxon>
        <taxon>Agaricomycetes</taxon>
        <taxon>Agaricomycetidae</taxon>
        <taxon>Agaricales</taxon>
        <taxon>Pleurotineae</taxon>
        <taxon>Pterulaceae</taxon>
        <taxon>Pterulicium</taxon>
    </lineage>
</organism>
<protein>
    <submittedName>
        <fullName evidence="1">Uncharacterized protein</fullName>
    </submittedName>
</protein>
<proteinExistence type="predicted"/>
<accession>A0A5C3PZX0</accession>
<evidence type="ECO:0000313" key="2">
    <source>
        <dbReference type="Proteomes" id="UP000305067"/>
    </source>
</evidence>
<dbReference type="EMBL" id="ML178904">
    <property type="protein sequence ID" value="TFK95212.1"/>
    <property type="molecule type" value="Genomic_DNA"/>
</dbReference>
<gene>
    <name evidence="1" type="ORF">BDV98DRAFT_578127</name>
</gene>
<dbReference type="AlphaFoldDB" id="A0A5C3PZX0"/>